<name>A0A174Z2Y0_9FIRM</name>
<dbReference type="InterPro" id="IPR012338">
    <property type="entry name" value="Beta-lactam/transpept-like"/>
</dbReference>
<accession>A0A174Z2Y0</accession>
<dbReference type="SUPFAM" id="SSF56601">
    <property type="entry name" value="beta-lactamase/transpeptidase-like"/>
    <property type="match status" value="1"/>
</dbReference>
<protein>
    <submittedName>
        <fullName evidence="2">6-aminohexanoate-dimer hydrolase</fullName>
        <ecNumber evidence="2">3.5.1.46</ecNumber>
    </submittedName>
</protein>
<dbReference type="AlphaFoldDB" id="A0A174Z2Y0"/>
<dbReference type="EC" id="3.5.1.46" evidence="2"/>
<dbReference type="Pfam" id="PF00144">
    <property type="entry name" value="Beta-lactamase"/>
    <property type="match status" value="1"/>
</dbReference>
<dbReference type="EMBL" id="CZBU01000005">
    <property type="protein sequence ID" value="CUQ78538.1"/>
    <property type="molecule type" value="Genomic_DNA"/>
</dbReference>
<dbReference type="OrthoDB" id="9773047at2"/>
<dbReference type="Proteomes" id="UP000095621">
    <property type="component" value="Unassembled WGS sequence"/>
</dbReference>
<dbReference type="GO" id="GO:0019875">
    <property type="term" value="F:6-aminohexanoate-dimer hydrolase activity"/>
    <property type="evidence" value="ECO:0007669"/>
    <property type="project" value="UniProtKB-EC"/>
</dbReference>
<evidence type="ECO:0000259" key="1">
    <source>
        <dbReference type="Pfam" id="PF00144"/>
    </source>
</evidence>
<dbReference type="PANTHER" id="PTHR43283">
    <property type="entry name" value="BETA-LACTAMASE-RELATED"/>
    <property type="match status" value="1"/>
</dbReference>
<evidence type="ECO:0000313" key="2">
    <source>
        <dbReference type="EMBL" id="CUQ78538.1"/>
    </source>
</evidence>
<keyword evidence="2" id="KW-0378">Hydrolase</keyword>
<evidence type="ECO:0000313" key="3">
    <source>
        <dbReference type="Proteomes" id="UP000095621"/>
    </source>
</evidence>
<organism evidence="2 3">
    <name type="scientific">Lachnospira eligens</name>
    <dbReference type="NCBI Taxonomy" id="39485"/>
    <lineage>
        <taxon>Bacteria</taxon>
        <taxon>Bacillati</taxon>
        <taxon>Bacillota</taxon>
        <taxon>Clostridia</taxon>
        <taxon>Lachnospirales</taxon>
        <taxon>Lachnospiraceae</taxon>
        <taxon>Lachnospira</taxon>
    </lineage>
</organism>
<reference evidence="2 3" key="1">
    <citation type="submission" date="2015-09" db="EMBL/GenBank/DDBJ databases">
        <authorList>
            <consortium name="Pathogen Informatics"/>
        </authorList>
    </citation>
    <scope>NUCLEOTIDE SEQUENCE [LARGE SCALE GENOMIC DNA]</scope>
    <source>
        <strain evidence="2 3">2789STDY5834875</strain>
    </source>
</reference>
<dbReference type="InterPro" id="IPR001466">
    <property type="entry name" value="Beta-lactam-related"/>
</dbReference>
<proteinExistence type="predicted"/>
<dbReference type="InterPro" id="IPR050789">
    <property type="entry name" value="Diverse_Enzym_Activities"/>
</dbReference>
<feature type="domain" description="Beta-lactamase-related" evidence="1">
    <location>
        <begin position="30"/>
        <end position="299"/>
    </location>
</feature>
<dbReference type="RefSeq" id="WP_055216069.1">
    <property type="nucleotide sequence ID" value="NZ_CZBU01000005.1"/>
</dbReference>
<dbReference type="PANTHER" id="PTHR43283:SF7">
    <property type="entry name" value="BETA-LACTAMASE-RELATED DOMAIN-CONTAINING PROTEIN"/>
    <property type="match status" value="1"/>
</dbReference>
<dbReference type="Gene3D" id="3.40.710.10">
    <property type="entry name" value="DD-peptidase/beta-lactamase superfamily"/>
    <property type="match status" value="1"/>
</dbReference>
<sequence length="480" mass="53932">MLDFEKVIPEDVGISSTGLISFARKLEYNNIPMHSIIVMRHGKICMESYYAPYTRDTLHRMFSVTKSFVSLAIGLLADEGRISLDDHIADYFPEKQPETGVHPYMQMLTIRQMLTMRTCHDKNAYKIGGSPDWVGSFFTVTPDHVPGTNFSYDTASTHTLGALVEKLTGMELLDYLRTKFLDELGFSKEAFILKSPDGKVSMGGSGMCATPQDILKVMYVVSQNGKLGGKQLLPSGYLKEATVKQSDPYGKSGTWEEMQGYGYQFWMTTHNGYAFFGMGGQLAIYYPDKDVILVTTADVQGRQGGVQLIYDAFYEEVYSHIDACTYNGDNSDYEEFQKFENSRQLLVQPGEYSSDLVSKINGQSYEFDDNPCGVTDIKLTFNGDEGTFFYTNATGNHELHFGLGKNVFQNFPDYNFKCGASAAFRADNNLLIKVQIIDSSVGNMYISLSYIDDYVTVMMRKIEESYFTEYDGVFSGKLSI</sequence>
<gene>
    <name evidence="2" type="primary">nylB</name>
    <name evidence="2" type="ORF">ERS852490_02186</name>
</gene>